<dbReference type="AlphaFoldDB" id="A0A3S9QN78"/>
<dbReference type="Pfam" id="PF00294">
    <property type="entry name" value="PfkB"/>
    <property type="match status" value="1"/>
</dbReference>
<dbReference type="PROSITE" id="PS00584">
    <property type="entry name" value="PFKB_KINASES_2"/>
    <property type="match status" value="1"/>
</dbReference>
<dbReference type="GO" id="GO:0005829">
    <property type="term" value="C:cytosol"/>
    <property type="evidence" value="ECO:0007669"/>
    <property type="project" value="TreeGrafter"/>
</dbReference>
<dbReference type="InterPro" id="IPR029056">
    <property type="entry name" value="Ribokinase-like"/>
</dbReference>
<dbReference type="GO" id="GO:0004747">
    <property type="term" value="F:ribokinase activity"/>
    <property type="evidence" value="ECO:0007669"/>
    <property type="project" value="UniProtKB-UniRule"/>
</dbReference>
<keyword evidence="4 12" id="KW-0808">Transferase</keyword>
<proteinExistence type="inferred from homology"/>
<evidence type="ECO:0000256" key="6">
    <source>
        <dbReference type="ARBA" id="ARBA00022741"/>
    </source>
</evidence>
<dbReference type="EC" id="2.7.1.15" evidence="2 12"/>
<evidence type="ECO:0000313" key="16">
    <source>
        <dbReference type="Proteomes" id="UP000275951"/>
    </source>
</evidence>
<comment type="function">
    <text evidence="12">Catalyzes the phosphorylation of ribose at O-5 in a reaction requiring ATP and magnesium. The resulting D-ribose-5-phosphate can then be used either for sythesis of nucleotides, histidine, and tryptophan, or as a component of the pentose phosphate pathway.</text>
</comment>
<feature type="binding site" evidence="12">
    <location>
        <begin position="39"/>
        <end position="43"/>
    </location>
    <ligand>
        <name>substrate</name>
    </ligand>
</feature>
<dbReference type="InterPro" id="IPR011877">
    <property type="entry name" value="Ribokinase"/>
</dbReference>
<dbReference type="PRINTS" id="PR00990">
    <property type="entry name" value="RIBOKINASE"/>
</dbReference>
<comment type="pathway">
    <text evidence="12">Carbohydrate metabolism; D-ribose degradation; D-ribose 5-phosphate from beta-D-ribopyranose: step 2/2.</text>
</comment>
<dbReference type="UniPathway" id="UPA00916">
    <property type="reaction ID" value="UER00889"/>
</dbReference>
<evidence type="ECO:0000256" key="2">
    <source>
        <dbReference type="ARBA" id="ARBA00012035"/>
    </source>
</evidence>
<keyword evidence="7 12" id="KW-0418">Kinase</keyword>
<feature type="region of interest" description="Disordered" evidence="13">
    <location>
        <begin position="292"/>
        <end position="313"/>
    </location>
</feature>
<feature type="binding site" evidence="12">
    <location>
        <position position="180"/>
    </location>
    <ligand>
        <name>ATP</name>
        <dbReference type="ChEBI" id="CHEBI:30616"/>
    </ligand>
</feature>
<dbReference type="EMBL" id="CP033905">
    <property type="protein sequence ID" value="AZR07420.1"/>
    <property type="molecule type" value="Genomic_DNA"/>
</dbReference>
<evidence type="ECO:0000256" key="10">
    <source>
        <dbReference type="ARBA" id="ARBA00022958"/>
    </source>
</evidence>
<comment type="caution">
    <text evidence="12">Lacks conserved residue(s) required for the propagation of feature annotation.</text>
</comment>
<keyword evidence="5 12" id="KW-0479">Metal-binding</keyword>
<dbReference type="GO" id="GO:0005524">
    <property type="term" value="F:ATP binding"/>
    <property type="evidence" value="ECO:0007669"/>
    <property type="project" value="UniProtKB-UniRule"/>
</dbReference>
<keyword evidence="10 12" id="KW-0630">Potassium</keyword>
<evidence type="ECO:0000256" key="8">
    <source>
        <dbReference type="ARBA" id="ARBA00022840"/>
    </source>
</evidence>
<accession>A0A3S9QN78</accession>
<feature type="compositionally biased region" description="Polar residues" evidence="13">
    <location>
        <begin position="297"/>
        <end position="313"/>
    </location>
</feature>
<feature type="binding site" evidence="12">
    <location>
        <position position="254"/>
    </location>
    <ligand>
        <name>K(+)</name>
        <dbReference type="ChEBI" id="CHEBI:29103"/>
    </ligand>
</feature>
<dbReference type="Proteomes" id="UP000275951">
    <property type="component" value="Chromosome"/>
</dbReference>
<dbReference type="PANTHER" id="PTHR10584:SF166">
    <property type="entry name" value="RIBOKINASE"/>
    <property type="match status" value="1"/>
</dbReference>
<comment type="catalytic activity">
    <reaction evidence="12">
        <text>D-ribose + ATP = D-ribose 5-phosphate + ADP + H(+)</text>
        <dbReference type="Rhea" id="RHEA:13697"/>
        <dbReference type="ChEBI" id="CHEBI:15378"/>
        <dbReference type="ChEBI" id="CHEBI:30616"/>
        <dbReference type="ChEBI" id="CHEBI:47013"/>
        <dbReference type="ChEBI" id="CHEBI:78346"/>
        <dbReference type="ChEBI" id="CHEBI:456216"/>
        <dbReference type="EC" id="2.7.1.15"/>
    </reaction>
</comment>
<feature type="binding site" evidence="12">
    <location>
        <begin position="257"/>
        <end position="258"/>
    </location>
    <ligand>
        <name>ATP</name>
        <dbReference type="ChEBI" id="CHEBI:30616"/>
    </ligand>
</feature>
<organism evidence="15 16">
    <name type="scientific">Trueperella pyogenes</name>
    <dbReference type="NCBI Taxonomy" id="1661"/>
    <lineage>
        <taxon>Bacteria</taxon>
        <taxon>Bacillati</taxon>
        <taxon>Actinomycetota</taxon>
        <taxon>Actinomycetes</taxon>
        <taxon>Actinomycetales</taxon>
        <taxon>Actinomycetaceae</taxon>
        <taxon>Trueperella</taxon>
    </lineage>
</organism>
<feature type="binding site" evidence="12">
    <location>
        <begin position="11"/>
        <end position="13"/>
    </location>
    <ligand>
        <name>substrate</name>
    </ligand>
</feature>
<feature type="binding site" evidence="12">
    <location>
        <position position="139"/>
    </location>
    <ligand>
        <name>substrate</name>
    </ligand>
</feature>
<protein>
    <recommendedName>
        <fullName evidence="3 12">Ribokinase</fullName>
        <shortName evidence="12">RK</shortName>
        <ecNumber evidence="2 12">2.7.1.15</ecNumber>
    </recommendedName>
</protein>
<comment type="cofactor">
    <cofactor evidence="12">
        <name>Mg(2+)</name>
        <dbReference type="ChEBI" id="CHEBI:18420"/>
    </cofactor>
    <text evidence="12">Requires a divalent cation, most likely magnesium in vivo, as an electrophilic catalyst to aid phosphoryl group transfer. It is the chelate of the metal and the nucleotide that is the actual substrate.</text>
</comment>
<keyword evidence="12" id="KW-0963">Cytoplasm</keyword>
<comment type="subcellular location">
    <subcellularLocation>
        <location evidence="12">Cytoplasm</location>
    </subcellularLocation>
</comment>
<feature type="binding site" evidence="12">
    <location>
        <position position="252"/>
    </location>
    <ligand>
        <name>K(+)</name>
        <dbReference type="ChEBI" id="CHEBI:29103"/>
    </ligand>
</feature>
<dbReference type="GO" id="GO:0046872">
    <property type="term" value="F:metal ion binding"/>
    <property type="evidence" value="ECO:0007669"/>
    <property type="project" value="UniProtKB-KW"/>
</dbReference>
<keyword evidence="6 12" id="KW-0547">Nucleotide-binding</keyword>
<dbReference type="InterPro" id="IPR011611">
    <property type="entry name" value="PfkB_dom"/>
</dbReference>
<feature type="active site" description="Proton acceptor" evidence="12">
    <location>
        <position position="258"/>
    </location>
</feature>
<feature type="binding site" evidence="12">
    <location>
        <position position="258"/>
    </location>
    <ligand>
        <name>substrate</name>
    </ligand>
</feature>
<name>A0A3S9QN78_9ACTO</name>
<evidence type="ECO:0000256" key="5">
    <source>
        <dbReference type="ARBA" id="ARBA00022723"/>
    </source>
</evidence>
<evidence type="ECO:0000256" key="4">
    <source>
        <dbReference type="ARBA" id="ARBA00022679"/>
    </source>
</evidence>
<evidence type="ECO:0000256" key="13">
    <source>
        <dbReference type="SAM" id="MobiDB-lite"/>
    </source>
</evidence>
<feature type="binding site" evidence="12">
    <location>
        <begin position="226"/>
        <end position="231"/>
    </location>
    <ligand>
        <name>ATP</name>
        <dbReference type="ChEBI" id="CHEBI:30616"/>
    </ligand>
</feature>
<comment type="similarity">
    <text evidence="1">Belongs to the carbohydrate kinase pfkB family.</text>
</comment>
<sequence length="313" mass="31033">MSTIAVVGSINADLMVSVERHPAPGETVPGSGGTICPGGKGANQALVAALMGGNVAMVGAVGDDENAHLALRYLKDAGVNLDHVATRGDVTGLAIVAVDSQGENNIIVIPGANGEVDRALLADASDVIGGADVVVVQGEIPVGSIAEAAQMTTGRLVVNLAPVVKVAPEVLLKADPLVVNEYEGELALELLREAGLTDGGEAGESLEFTELAEALLAAGVPSVVMTIGARGAIIATSDGTSVVPSPEVKVVDTTGAGDAFVGGLATRLAAGDSIGQAAQFAVRVGAAACTGAGAQPSYPQSPTELPAPRNQQK</sequence>
<dbReference type="Gene3D" id="3.40.1190.20">
    <property type="match status" value="1"/>
</dbReference>
<feature type="domain" description="Carbohydrate kinase PfkB" evidence="14">
    <location>
        <begin position="1"/>
        <end position="299"/>
    </location>
</feature>
<feature type="binding site" evidence="12">
    <location>
        <position position="288"/>
    </location>
    <ligand>
        <name>K(+)</name>
        <dbReference type="ChEBI" id="CHEBI:29103"/>
    </ligand>
</feature>
<gene>
    <name evidence="12" type="primary">rbsK</name>
    <name evidence="15" type="ORF">EBQ10_09080</name>
</gene>
<dbReference type="RefSeq" id="WP_126920357.1">
    <property type="nucleotide sequence ID" value="NZ_CP033905.1"/>
</dbReference>
<evidence type="ECO:0000256" key="12">
    <source>
        <dbReference type="HAMAP-Rule" id="MF_01987"/>
    </source>
</evidence>
<dbReference type="SUPFAM" id="SSF53613">
    <property type="entry name" value="Ribokinase-like"/>
    <property type="match status" value="1"/>
</dbReference>
<feature type="binding site" evidence="12">
    <location>
        <position position="293"/>
    </location>
    <ligand>
        <name>K(+)</name>
        <dbReference type="ChEBI" id="CHEBI:29103"/>
    </ligand>
</feature>
<dbReference type="InterPro" id="IPR002173">
    <property type="entry name" value="Carboh/pur_kinase_PfkB_CS"/>
</dbReference>
<comment type="activity regulation">
    <text evidence="12">Activated by a monovalent cation that binds near, but not in, the active site. The most likely occupant of the site in vivo is potassium. Ion binding induces a conformational change that may alter substrate affinity.</text>
</comment>
<dbReference type="CDD" id="cd01174">
    <property type="entry name" value="ribokinase"/>
    <property type="match status" value="1"/>
</dbReference>
<keyword evidence="8 12" id="KW-0067">ATP-binding</keyword>
<keyword evidence="11 12" id="KW-0119">Carbohydrate metabolism</keyword>
<keyword evidence="9 12" id="KW-0460">Magnesium</keyword>
<reference evidence="15 16" key="1">
    <citation type="submission" date="2018-11" db="EMBL/GenBank/DDBJ databases">
        <title>Multidrug-resistant genes are associated with an 42-kb island TGI1 carrying a complex class 1 integron in a Trueperella pyogenes.</title>
        <authorList>
            <person name="Dong W."/>
        </authorList>
    </citation>
    <scope>NUCLEOTIDE SEQUENCE [LARGE SCALE GENOMIC DNA]</scope>
    <source>
        <strain evidence="15 16">TP4</strain>
    </source>
</reference>
<evidence type="ECO:0000256" key="1">
    <source>
        <dbReference type="ARBA" id="ARBA00005380"/>
    </source>
</evidence>
<dbReference type="HAMAP" id="MF_01987">
    <property type="entry name" value="Ribokinase"/>
    <property type="match status" value="1"/>
</dbReference>
<dbReference type="PANTHER" id="PTHR10584">
    <property type="entry name" value="SUGAR KINASE"/>
    <property type="match status" value="1"/>
</dbReference>
<evidence type="ECO:0000256" key="11">
    <source>
        <dbReference type="ARBA" id="ARBA00023277"/>
    </source>
</evidence>
<feature type="binding site" evidence="12">
    <location>
        <position position="297"/>
    </location>
    <ligand>
        <name>K(+)</name>
        <dbReference type="ChEBI" id="CHEBI:29103"/>
    </ligand>
</feature>
<dbReference type="InterPro" id="IPR002139">
    <property type="entry name" value="Ribo/fructo_kinase"/>
</dbReference>
<evidence type="ECO:0000259" key="14">
    <source>
        <dbReference type="Pfam" id="PF00294"/>
    </source>
</evidence>
<evidence type="ECO:0000256" key="3">
    <source>
        <dbReference type="ARBA" id="ARBA00016943"/>
    </source>
</evidence>
<evidence type="ECO:0000313" key="15">
    <source>
        <dbReference type="EMBL" id="AZR07420.1"/>
    </source>
</evidence>
<evidence type="ECO:0000256" key="9">
    <source>
        <dbReference type="ARBA" id="ARBA00022842"/>
    </source>
</evidence>
<evidence type="ECO:0000256" key="7">
    <source>
        <dbReference type="ARBA" id="ARBA00022777"/>
    </source>
</evidence>
<comment type="similarity">
    <text evidence="12">Belongs to the carbohydrate kinase PfkB family. Ribokinase subfamily.</text>
</comment>
<comment type="subunit">
    <text evidence="12">Homodimer.</text>
</comment>
<dbReference type="GO" id="GO:0019303">
    <property type="term" value="P:D-ribose catabolic process"/>
    <property type="evidence" value="ECO:0007669"/>
    <property type="project" value="UniProtKB-UniRule"/>
</dbReference>
<feature type="binding site" evidence="12">
    <location>
        <position position="291"/>
    </location>
    <ligand>
        <name>K(+)</name>
        <dbReference type="ChEBI" id="CHEBI:29103"/>
    </ligand>
</feature>